<dbReference type="Gene3D" id="3.40.50.920">
    <property type="match status" value="1"/>
</dbReference>
<dbReference type="AlphaFoldDB" id="A0A1G1L396"/>
<protein>
    <submittedName>
        <fullName evidence="4">2-oxoglutarate synthase subunit alpha</fullName>
    </submittedName>
</protein>
<dbReference type="SUPFAM" id="SSF52922">
    <property type="entry name" value="TK C-terminal domain-like"/>
    <property type="match status" value="1"/>
</dbReference>
<dbReference type="EMBL" id="MHFR01000009">
    <property type="protein sequence ID" value="OGW99349.1"/>
    <property type="molecule type" value="Genomic_DNA"/>
</dbReference>
<comment type="caution">
    <text evidence="4">The sequence shown here is derived from an EMBL/GenBank/DDBJ whole genome shotgun (WGS) entry which is preliminary data.</text>
</comment>
<proteinExistence type="predicted"/>
<dbReference type="InterPro" id="IPR052368">
    <property type="entry name" value="2-oxoacid_oxidoreductase"/>
</dbReference>
<dbReference type="PANTHER" id="PTHR43088">
    <property type="entry name" value="SUBUNIT OF PYRUVATE:FLAVODOXIN OXIDOREDUCTASE-RELATED"/>
    <property type="match status" value="1"/>
</dbReference>
<dbReference type="Pfam" id="PF17147">
    <property type="entry name" value="PFOR_II"/>
    <property type="match status" value="1"/>
</dbReference>
<dbReference type="CDD" id="cd07034">
    <property type="entry name" value="TPP_PYR_PFOR_IOR-alpha_like"/>
    <property type="match status" value="1"/>
</dbReference>
<evidence type="ECO:0000259" key="2">
    <source>
        <dbReference type="Pfam" id="PF01855"/>
    </source>
</evidence>
<dbReference type="Proteomes" id="UP000178187">
    <property type="component" value="Unassembled WGS sequence"/>
</dbReference>
<dbReference type="InterPro" id="IPR033412">
    <property type="entry name" value="PFOR_II"/>
</dbReference>
<feature type="domain" description="Pyruvate:ferredoxin oxidoreductase core" evidence="3">
    <location>
        <begin position="273"/>
        <end position="364"/>
    </location>
</feature>
<dbReference type="GO" id="GO:0016491">
    <property type="term" value="F:oxidoreductase activity"/>
    <property type="evidence" value="ECO:0007669"/>
    <property type="project" value="UniProtKB-KW"/>
</dbReference>
<dbReference type="NCBIfam" id="NF006412">
    <property type="entry name" value="PRK08659.1"/>
    <property type="match status" value="1"/>
</dbReference>
<dbReference type="InterPro" id="IPR002880">
    <property type="entry name" value="Pyrv_Fd/Flavodoxin_OxRdtase_N"/>
</dbReference>
<dbReference type="InterPro" id="IPR029061">
    <property type="entry name" value="THDP-binding"/>
</dbReference>
<feature type="domain" description="Pyruvate flavodoxin/ferredoxin oxidoreductase pyrimidine binding" evidence="2">
    <location>
        <begin position="13"/>
        <end position="237"/>
    </location>
</feature>
<evidence type="ECO:0000313" key="4">
    <source>
        <dbReference type="EMBL" id="OGW99349.1"/>
    </source>
</evidence>
<dbReference type="PANTHER" id="PTHR43088:SF1">
    <property type="entry name" value="SUBUNIT OF PYRUVATE:FLAVODOXIN OXIDOREDUCTASE"/>
    <property type="match status" value="1"/>
</dbReference>
<gene>
    <name evidence="4" type="ORF">A3G33_05950</name>
</gene>
<sequence>MLFMQGNEACAQAALDAGMRFFAGYPITPSTEIAEMLSERLPRLGGKFIQMEDEIASMGAILGAALAGKKSMTATSGPGFSLKQELIGLGCLCEIPCVIVNVQRSGPSTGLPTAPAQGDIMQARWGTHGDHPIVVLSPSSVSEMYELTVTAFNIAESLRNPVILLADEVVAHMREKIQIPESIKVKDRLKPDIAPEKYRPYAVEKGEFVPRLADFGDGYRFNVTSLMHDETGFPTNRSDVTGALLKRLMRKVESRRKEFTFVDSKDVEGSHLVLFGCGSTVRSIKQAAREAQAKGLRVGWMKTSTIWPFPDEIFQNLPKSVKTILVCEMNLGQLVHEVRRATPDKIRVDSVAIADGHFITPSDIMARIEVVYS</sequence>
<dbReference type="SUPFAM" id="SSF52518">
    <property type="entry name" value="Thiamin diphosphate-binding fold (THDP-binding)"/>
    <property type="match status" value="1"/>
</dbReference>
<evidence type="ECO:0000259" key="3">
    <source>
        <dbReference type="Pfam" id="PF17147"/>
    </source>
</evidence>
<dbReference type="FunFam" id="3.40.50.970:FF:000022">
    <property type="entry name" value="2-oxoglutarate ferredoxin oxidoreductase alpha subunit"/>
    <property type="match status" value="1"/>
</dbReference>
<accession>A0A1G1L396</accession>
<dbReference type="Gene3D" id="3.40.50.970">
    <property type="match status" value="1"/>
</dbReference>
<keyword evidence="1" id="KW-0560">Oxidoreductase</keyword>
<organism evidence="4 5">
    <name type="scientific">Candidatus Danuiimicrobium aquiferis</name>
    <dbReference type="NCBI Taxonomy" id="1801832"/>
    <lineage>
        <taxon>Bacteria</taxon>
        <taxon>Pseudomonadati</taxon>
        <taxon>Candidatus Omnitrophota</taxon>
        <taxon>Candidatus Danuiimicrobium</taxon>
    </lineage>
</organism>
<evidence type="ECO:0000313" key="5">
    <source>
        <dbReference type="Proteomes" id="UP000178187"/>
    </source>
</evidence>
<name>A0A1G1L396_9BACT</name>
<dbReference type="InterPro" id="IPR009014">
    <property type="entry name" value="Transketo_C/PFOR_II"/>
</dbReference>
<reference evidence="4 5" key="1">
    <citation type="journal article" date="2016" name="Nat. Commun.">
        <title>Thousands of microbial genomes shed light on interconnected biogeochemical processes in an aquifer system.</title>
        <authorList>
            <person name="Anantharaman K."/>
            <person name="Brown C.T."/>
            <person name="Hug L.A."/>
            <person name="Sharon I."/>
            <person name="Castelle C.J."/>
            <person name="Probst A.J."/>
            <person name="Thomas B.C."/>
            <person name="Singh A."/>
            <person name="Wilkins M.J."/>
            <person name="Karaoz U."/>
            <person name="Brodie E.L."/>
            <person name="Williams K.H."/>
            <person name="Hubbard S.S."/>
            <person name="Banfield J.F."/>
        </authorList>
    </citation>
    <scope>NUCLEOTIDE SEQUENCE [LARGE SCALE GENOMIC DNA]</scope>
</reference>
<dbReference type="Pfam" id="PF01855">
    <property type="entry name" value="POR_N"/>
    <property type="match status" value="1"/>
</dbReference>
<evidence type="ECO:0000256" key="1">
    <source>
        <dbReference type="ARBA" id="ARBA00023002"/>
    </source>
</evidence>